<evidence type="ECO:0000313" key="2">
    <source>
        <dbReference type="EMBL" id="CAG6612503.1"/>
    </source>
</evidence>
<sequence>MKVRNARIRRPHRSGHKVSYAERGPARHKVAGTARVMIRSNEPGVHLDLCLLILVPTLATLLSTTTARVQIIILGNHIVQIDHGGNVISPRGHSLRACFYF</sequence>
<feature type="region of interest" description="Disordered" evidence="1">
    <location>
        <begin position="1"/>
        <end position="24"/>
    </location>
</feature>
<organism evidence="2">
    <name type="scientific">Cacopsylla melanoneura</name>
    <dbReference type="NCBI Taxonomy" id="428564"/>
    <lineage>
        <taxon>Eukaryota</taxon>
        <taxon>Metazoa</taxon>
        <taxon>Ecdysozoa</taxon>
        <taxon>Arthropoda</taxon>
        <taxon>Hexapoda</taxon>
        <taxon>Insecta</taxon>
        <taxon>Pterygota</taxon>
        <taxon>Neoptera</taxon>
        <taxon>Paraneoptera</taxon>
        <taxon>Hemiptera</taxon>
        <taxon>Sternorrhyncha</taxon>
        <taxon>Psylloidea</taxon>
        <taxon>Psyllidae</taxon>
        <taxon>Psyllinae</taxon>
        <taxon>Cacopsylla</taxon>
    </lineage>
</organism>
<evidence type="ECO:0000256" key="1">
    <source>
        <dbReference type="SAM" id="MobiDB-lite"/>
    </source>
</evidence>
<dbReference type="AlphaFoldDB" id="A0A8D8PT76"/>
<dbReference type="EMBL" id="HBUF01024795">
    <property type="protein sequence ID" value="CAG6612508.1"/>
    <property type="molecule type" value="Transcribed_RNA"/>
</dbReference>
<feature type="compositionally biased region" description="Basic residues" evidence="1">
    <location>
        <begin position="1"/>
        <end position="16"/>
    </location>
</feature>
<protein>
    <submittedName>
        <fullName evidence="2">Uncharacterized protein</fullName>
    </submittedName>
</protein>
<dbReference type="EMBL" id="HBUF01024797">
    <property type="protein sequence ID" value="CAG6612518.1"/>
    <property type="molecule type" value="Transcribed_RNA"/>
</dbReference>
<dbReference type="EMBL" id="HBUF01024796">
    <property type="protein sequence ID" value="CAG6612513.1"/>
    <property type="molecule type" value="Transcribed_RNA"/>
</dbReference>
<dbReference type="EMBL" id="HBUF01024794">
    <property type="protein sequence ID" value="CAG6612503.1"/>
    <property type="molecule type" value="Transcribed_RNA"/>
</dbReference>
<accession>A0A8D8PT76</accession>
<name>A0A8D8PT76_9HEMI</name>
<proteinExistence type="predicted"/>
<reference evidence="2" key="1">
    <citation type="submission" date="2021-05" db="EMBL/GenBank/DDBJ databases">
        <authorList>
            <person name="Alioto T."/>
            <person name="Alioto T."/>
            <person name="Gomez Garrido J."/>
        </authorList>
    </citation>
    <scope>NUCLEOTIDE SEQUENCE</scope>
</reference>
<dbReference type="EMBL" id="HBUF01024793">
    <property type="protein sequence ID" value="CAG6612498.1"/>
    <property type="molecule type" value="Transcribed_RNA"/>
</dbReference>